<accession>A0A9P6ITS3</accession>
<dbReference type="AlphaFoldDB" id="A0A9P6ITS3"/>
<dbReference type="EMBL" id="JAAAHW010008334">
    <property type="protein sequence ID" value="KAF9944527.1"/>
    <property type="molecule type" value="Genomic_DNA"/>
</dbReference>
<reference evidence="2" key="1">
    <citation type="journal article" date="2020" name="Fungal Divers.">
        <title>Resolving the Mortierellaceae phylogeny through synthesis of multi-gene phylogenetics and phylogenomics.</title>
        <authorList>
            <person name="Vandepol N."/>
            <person name="Liber J."/>
            <person name="Desiro A."/>
            <person name="Na H."/>
            <person name="Kennedy M."/>
            <person name="Barry K."/>
            <person name="Grigoriev I.V."/>
            <person name="Miller A.N."/>
            <person name="O'Donnell K."/>
            <person name="Stajich J.E."/>
            <person name="Bonito G."/>
        </authorList>
    </citation>
    <scope>NUCLEOTIDE SEQUENCE</scope>
    <source>
        <strain evidence="2">MES-2147</strain>
    </source>
</reference>
<evidence type="ECO:0000313" key="3">
    <source>
        <dbReference type="Proteomes" id="UP000749646"/>
    </source>
</evidence>
<evidence type="ECO:0000256" key="1">
    <source>
        <dbReference type="SAM" id="MobiDB-lite"/>
    </source>
</evidence>
<gene>
    <name evidence="2" type="ORF">BGZ65_011919</name>
</gene>
<dbReference type="Proteomes" id="UP000749646">
    <property type="component" value="Unassembled WGS sequence"/>
</dbReference>
<feature type="non-terminal residue" evidence="2">
    <location>
        <position position="195"/>
    </location>
</feature>
<name>A0A9P6ITS3_9FUNG</name>
<comment type="caution">
    <text evidence="2">The sequence shown here is derived from an EMBL/GenBank/DDBJ whole genome shotgun (WGS) entry which is preliminary data.</text>
</comment>
<proteinExistence type="predicted"/>
<evidence type="ECO:0000313" key="2">
    <source>
        <dbReference type="EMBL" id="KAF9944527.1"/>
    </source>
</evidence>
<feature type="region of interest" description="Disordered" evidence="1">
    <location>
        <begin position="1"/>
        <end position="27"/>
    </location>
</feature>
<keyword evidence="3" id="KW-1185">Reference proteome</keyword>
<organism evidence="2 3">
    <name type="scientific">Modicella reniformis</name>
    <dbReference type="NCBI Taxonomy" id="1440133"/>
    <lineage>
        <taxon>Eukaryota</taxon>
        <taxon>Fungi</taxon>
        <taxon>Fungi incertae sedis</taxon>
        <taxon>Mucoromycota</taxon>
        <taxon>Mortierellomycotina</taxon>
        <taxon>Mortierellomycetes</taxon>
        <taxon>Mortierellales</taxon>
        <taxon>Mortierellaceae</taxon>
        <taxon>Modicella</taxon>
    </lineage>
</organism>
<sequence>MTSSDRAKTGQCKGHIPSEPMLAEPGTDYNLIQLDDELDGVTKGMERVSVSSTGKARMDIRDHNRYPRTTRSTTYPSNPFLVSEAVEADEIQEQEHRERDRHQCRRKDPSSGVLCGSRCIDPSNLLEDQFHYCKSHDPRRQCQGISVTKGVQCVVICSNIKIVESGAKYFCYQHNPENIGLMCRGYVKTKKRPCQ</sequence>
<protein>
    <submittedName>
        <fullName evidence="2">Uncharacterized protein</fullName>
    </submittedName>
</protein>